<name>A0ABU4Y7N0_9HYPH</name>
<organism evidence="1 2">
    <name type="scientific">Mesorhizobium album</name>
    <dbReference type="NCBI Taxonomy" id="3072314"/>
    <lineage>
        <taxon>Bacteria</taxon>
        <taxon>Pseudomonadati</taxon>
        <taxon>Pseudomonadota</taxon>
        <taxon>Alphaproteobacteria</taxon>
        <taxon>Hyphomicrobiales</taxon>
        <taxon>Phyllobacteriaceae</taxon>
        <taxon>Mesorhizobium</taxon>
    </lineage>
</organism>
<evidence type="ECO:0000313" key="2">
    <source>
        <dbReference type="Proteomes" id="UP001287059"/>
    </source>
</evidence>
<keyword evidence="2" id="KW-1185">Reference proteome</keyword>
<dbReference type="EMBL" id="JAVIIW010000061">
    <property type="protein sequence ID" value="MDX8482936.1"/>
    <property type="molecule type" value="Genomic_DNA"/>
</dbReference>
<protein>
    <submittedName>
        <fullName evidence="1">Uncharacterized protein</fullName>
    </submittedName>
</protein>
<gene>
    <name evidence="1" type="ORF">RFN28_31415</name>
</gene>
<reference evidence="1 2" key="1">
    <citation type="submission" date="2023-08" db="EMBL/GenBank/DDBJ databases">
        <title>Implementing the SeqCode for naming new Mesorhizobium species isolated from Vachellia karroo root nodules.</title>
        <authorList>
            <person name="Van Lill M."/>
        </authorList>
    </citation>
    <scope>NUCLEOTIDE SEQUENCE [LARGE SCALE GENOMIC DNA]</scope>
    <source>
        <strain evidence="1 2">VK24D</strain>
    </source>
</reference>
<dbReference type="Proteomes" id="UP001287059">
    <property type="component" value="Unassembled WGS sequence"/>
</dbReference>
<comment type="caution">
    <text evidence="1">The sequence shown here is derived from an EMBL/GenBank/DDBJ whole genome shotgun (WGS) entry which is preliminary data.</text>
</comment>
<accession>A0ABU4Y7N0</accession>
<sequence>MGGSSRDYDRASRAEERALLAICAYPAARESDRVAKARYLLEIERRGELDLAEQMQALLRSTMWKA</sequence>
<proteinExistence type="predicted"/>
<evidence type="ECO:0000313" key="1">
    <source>
        <dbReference type="EMBL" id="MDX8482936.1"/>
    </source>
</evidence>
<dbReference type="RefSeq" id="WP_320291040.1">
    <property type="nucleotide sequence ID" value="NZ_JAVIIW010000061.1"/>
</dbReference>